<name>A0A8K0K712_LADFU</name>
<dbReference type="OrthoDB" id="10251219at2759"/>
<sequence length="89" mass="10129">MIMIVAMTAMLVSVAELSNMFSFLALVVCFCGMVVFVVRNMMVFRFHGDEIMFGGSVHPIQPQIPQMKMMRVHIPFTFKLQESSKSSYT</sequence>
<accession>A0A8K0K712</accession>
<comment type="caution">
    <text evidence="3">The sequence shown here is derived from an EMBL/GenBank/DDBJ whole genome shotgun (WGS) entry which is preliminary data.</text>
</comment>
<evidence type="ECO:0000256" key="2">
    <source>
        <dbReference type="SAM" id="SignalP"/>
    </source>
</evidence>
<keyword evidence="2" id="KW-0732">Signal</keyword>
<gene>
    <name evidence="3" type="ORF">J437_LFUL009014</name>
</gene>
<reference evidence="3" key="1">
    <citation type="submission" date="2013-04" db="EMBL/GenBank/DDBJ databases">
        <authorList>
            <person name="Qu J."/>
            <person name="Murali S.C."/>
            <person name="Bandaranaike D."/>
            <person name="Bellair M."/>
            <person name="Blankenburg K."/>
            <person name="Chao H."/>
            <person name="Dinh H."/>
            <person name="Doddapaneni H."/>
            <person name="Downs B."/>
            <person name="Dugan-Rocha S."/>
            <person name="Elkadiri S."/>
            <person name="Gnanaolivu R.D."/>
            <person name="Hernandez B."/>
            <person name="Javaid M."/>
            <person name="Jayaseelan J.C."/>
            <person name="Lee S."/>
            <person name="Li M."/>
            <person name="Ming W."/>
            <person name="Munidasa M."/>
            <person name="Muniz J."/>
            <person name="Nguyen L."/>
            <person name="Ongeri F."/>
            <person name="Osuji N."/>
            <person name="Pu L.-L."/>
            <person name="Puazo M."/>
            <person name="Qu C."/>
            <person name="Quiroz J."/>
            <person name="Raj R."/>
            <person name="Weissenberger G."/>
            <person name="Xin Y."/>
            <person name="Zou X."/>
            <person name="Han Y."/>
            <person name="Richards S."/>
            <person name="Worley K."/>
            <person name="Muzny D."/>
            <person name="Gibbs R."/>
        </authorList>
    </citation>
    <scope>NUCLEOTIDE SEQUENCE</scope>
    <source>
        <strain evidence="3">Sampled in the wild</strain>
    </source>
</reference>
<feature type="non-terminal residue" evidence="3">
    <location>
        <position position="89"/>
    </location>
</feature>
<feature type="transmembrane region" description="Helical" evidence="1">
    <location>
        <begin position="20"/>
        <end position="38"/>
    </location>
</feature>
<dbReference type="Proteomes" id="UP000792457">
    <property type="component" value="Unassembled WGS sequence"/>
</dbReference>
<protein>
    <submittedName>
        <fullName evidence="3">Uncharacterized protein</fullName>
    </submittedName>
</protein>
<evidence type="ECO:0000256" key="1">
    <source>
        <dbReference type="SAM" id="Phobius"/>
    </source>
</evidence>
<keyword evidence="4" id="KW-1185">Reference proteome</keyword>
<reference evidence="3" key="2">
    <citation type="submission" date="2017-10" db="EMBL/GenBank/DDBJ databases">
        <title>Ladona fulva Genome sequencing and assembly.</title>
        <authorList>
            <person name="Murali S."/>
            <person name="Richards S."/>
            <person name="Bandaranaike D."/>
            <person name="Bellair M."/>
            <person name="Blankenburg K."/>
            <person name="Chao H."/>
            <person name="Dinh H."/>
            <person name="Doddapaneni H."/>
            <person name="Dugan-Rocha S."/>
            <person name="Elkadiri S."/>
            <person name="Gnanaolivu R."/>
            <person name="Hernandez B."/>
            <person name="Skinner E."/>
            <person name="Javaid M."/>
            <person name="Lee S."/>
            <person name="Li M."/>
            <person name="Ming W."/>
            <person name="Munidasa M."/>
            <person name="Muniz J."/>
            <person name="Nguyen L."/>
            <person name="Hughes D."/>
            <person name="Osuji N."/>
            <person name="Pu L.-L."/>
            <person name="Puazo M."/>
            <person name="Qu C."/>
            <person name="Quiroz J."/>
            <person name="Raj R."/>
            <person name="Weissenberger G."/>
            <person name="Xin Y."/>
            <person name="Zou X."/>
            <person name="Han Y."/>
            <person name="Worley K."/>
            <person name="Muzny D."/>
            <person name="Gibbs R."/>
        </authorList>
    </citation>
    <scope>NUCLEOTIDE SEQUENCE</scope>
    <source>
        <strain evidence="3">Sampled in the wild</strain>
    </source>
</reference>
<evidence type="ECO:0000313" key="3">
    <source>
        <dbReference type="EMBL" id="KAG8229540.1"/>
    </source>
</evidence>
<dbReference type="EMBL" id="KZ308434">
    <property type="protein sequence ID" value="KAG8229540.1"/>
    <property type="molecule type" value="Genomic_DNA"/>
</dbReference>
<evidence type="ECO:0000313" key="4">
    <source>
        <dbReference type="Proteomes" id="UP000792457"/>
    </source>
</evidence>
<keyword evidence="1" id="KW-1133">Transmembrane helix</keyword>
<feature type="chain" id="PRO_5035462643" evidence="2">
    <location>
        <begin position="18"/>
        <end position="89"/>
    </location>
</feature>
<proteinExistence type="predicted"/>
<organism evidence="3 4">
    <name type="scientific">Ladona fulva</name>
    <name type="common">Scarce chaser dragonfly</name>
    <name type="synonym">Libellula fulva</name>
    <dbReference type="NCBI Taxonomy" id="123851"/>
    <lineage>
        <taxon>Eukaryota</taxon>
        <taxon>Metazoa</taxon>
        <taxon>Ecdysozoa</taxon>
        <taxon>Arthropoda</taxon>
        <taxon>Hexapoda</taxon>
        <taxon>Insecta</taxon>
        <taxon>Pterygota</taxon>
        <taxon>Palaeoptera</taxon>
        <taxon>Odonata</taxon>
        <taxon>Epiprocta</taxon>
        <taxon>Anisoptera</taxon>
        <taxon>Libelluloidea</taxon>
        <taxon>Libellulidae</taxon>
        <taxon>Ladona</taxon>
    </lineage>
</organism>
<keyword evidence="1" id="KW-0472">Membrane</keyword>
<dbReference type="AlphaFoldDB" id="A0A8K0K712"/>
<keyword evidence="1" id="KW-0812">Transmembrane</keyword>
<feature type="signal peptide" evidence="2">
    <location>
        <begin position="1"/>
        <end position="17"/>
    </location>
</feature>